<dbReference type="Proteomes" id="UP001234989">
    <property type="component" value="Chromosome 12"/>
</dbReference>
<dbReference type="EMBL" id="CP133623">
    <property type="protein sequence ID" value="WMV57890.1"/>
    <property type="molecule type" value="Genomic_DNA"/>
</dbReference>
<organism evidence="2 3">
    <name type="scientific">Solanum verrucosum</name>
    <dbReference type="NCBI Taxonomy" id="315347"/>
    <lineage>
        <taxon>Eukaryota</taxon>
        <taxon>Viridiplantae</taxon>
        <taxon>Streptophyta</taxon>
        <taxon>Embryophyta</taxon>
        <taxon>Tracheophyta</taxon>
        <taxon>Spermatophyta</taxon>
        <taxon>Magnoliopsida</taxon>
        <taxon>eudicotyledons</taxon>
        <taxon>Gunneridae</taxon>
        <taxon>Pentapetalae</taxon>
        <taxon>asterids</taxon>
        <taxon>lamiids</taxon>
        <taxon>Solanales</taxon>
        <taxon>Solanaceae</taxon>
        <taxon>Solanoideae</taxon>
        <taxon>Solaneae</taxon>
        <taxon>Solanum</taxon>
    </lineage>
</organism>
<evidence type="ECO:0000313" key="3">
    <source>
        <dbReference type="Proteomes" id="UP001234989"/>
    </source>
</evidence>
<dbReference type="AlphaFoldDB" id="A0AAF1A296"/>
<feature type="region of interest" description="Disordered" evidence="1">
    <location>
        <begin position="124"/>
        <end position="165"/>
    </location>
</feature>
<sequence>MGLGTQVKLGMNFHPQTDRQAEHTIQTLEDMLRACVIDFKDESWISPWTVDPSVGRDPQDPLDSEVDRRTDMMDRGSIHGLTGWIMDQSMYRRSICQESRFWEVPGATHGCHPWTVGQTTARAGDPWFTTATPSQPSSKKLAKSRLTDRPTVRRSDNGPWSMSMD</sequence>
<protein>
    <submittedName>
        <fullName evidence="2">Uncharacterized protein</fullName>
    </submittedName>
</protein>
<name>A0AAF1A296_SOLVR</name>
<accession>A0AAF1A296</accession>
<keyword evidence="3" id="KW-1185">Reference proteome</keyword>
<evidence type="ECO:0000256" key="1">
    <source>
        <dbReference type="SAM" id="MobiDB-lite"/>
    </source>
</evidence>
<feature type="compositionally biased region" description="Basic and acidic residues" evidence="1">
    <location>
        <begin position="145"/>
        <end position="156"/>
    </location>
</feature>
<gene>
    <name evidence="2" type="ORF">MTR67_051275</name>
</gene>
<reference evidence="2" key="1">
    <citation type="submission" date="2023-08" db="EMBL/GenBank/DDBJ databases">
        <title>A de novo genome assembly of Solanum verrucosum Schlechtendal, a Mexican diploid species geographically isolated from the other diploid A-genome species in potato relatives.</title>
        <authorList>
            <person name="Hosaka K."/>
        </authorList>
    </citation>
    <scope>NUCLEOTIDE SEQUENCE</scope>
    <source>
        <tissue evidence="2">Young leaves</tissue>
    </source>
</reference>
<proteinExistence type="predicted"/>
<evidence type="ECO:0000313" key="2">
    <source>
        <dbReference type="EMBL" id="WMV57890.1"/>
    </source>
</evidence>
<feature type="compositionally biased region" description="Polar residues" evidence="1">
    <location>
        <begin position="129"/>
        <end position="138"/>
    </location>
</feature>